<dbReference type="EMBL" id="JAWDGP010005937">
    <property type="protein sequence ID" value="KAK3749536.1"/>
    <property type="molecule type" value="Genomic_DNA"/>
</dbReference>
<evidence type="ECO:0000313" key="2">
    <source>
        <dbReference type="EMBL" id="KAK3749536.1"/>
    </source>
</evidence>
<evidence type="ECO:0000313" key="3">
    <source>
        <dbReference type="Proteomes" id="UP001283361"/>
    </source>
</evidence>
<comment type="caution">
    <text evidence="2">The sequence shown here is derived from an EMBL/GenBank/DDBJ whole genome shotgun (WGS) entry which is preliminary data.</text>
</comment>
<evidence type="ECO:0000256" key="1">
    <source>
        <dbReference type="SAM" id="MobiDB-lite"/>
    </source>
</evidence>
<accession>A0AAE1D1B5</accession>
<sequence length="117" mass="13532">MRFMLRRLHFTQTWRQFHRKSQRPVIKQHDIRSTSFIPDQSPLTREDLEKLDTTNSPLLFTARVNRQALISKTAHARSRMAEANHETTSPYCVTPTRAGKVTQSTDQFVAVPAPTIE</sequence>
<reference evidence="2" key="1">
    <citation type="journal article" date="2023" name="G3 (Bethesda)">
        <title>A reference genome for the long-term kleptoplast-retaining sea slug Elysia crispata morphotype clarki.</title>
        <authorList>
            <person name="Eastman K.E."/>
            <person name="Pendleton A.L."/>
            <person name="Shaikh M.A."/>
            <person name="Suttiyut T."/>
            <person name="Ogas R."/>
            <person name="Tomko P."/>
            <person name="Gavelis G."/>
            <person name="Widhalm J.R."/>
            <person name="Wisecaver J.H."/>
        </authorList>
    </citation>
    <scope>NUCLEOTIDE SEQUENCE</scope>
    <source>
        <strain evidence="2">ECLA1</strain>
    </source>
</reference>
<name>A0AAE1D1B5_9GAST</name>
<feature type="region of interest" description="Disordered" evidence="1">
    <location>
        <begin position="76"/>
        <end position="95"/>
    </location>
</feature>
<proteinExistence type="predicted"/>
<gene>
    <name evidence="2" type="ORF">RRG08_043440</name>
</gene>
<dbReference type="AlphaFoldDB" id="A0AAE1D1B5"/>
<protein>
    <submittedName>
        <fullName evidence="2">Uncharacterized protein</fullName>
    </submittedName>
</protein>
<organism evidence="2 3">
    <name type="scientific">Elysia crispata</name>
    <name type="common">lettuce slug</name>
    <dbReference type="NCBI Taxonomy" id="231223"/>
    <lineage>
        <taxon>Eukaryota</taxon>
        <taxon>Metazoa</taxon>
        <taxon>Spiralia</taxon>
        <taxon>Lophotrochozoa</taxon>
        <taxon>Mollusca</taxon>
        <taxon>Gastropoda</taxon>
        <taxon>Heterobranchia</taxon>
        <taxon>Euthyneura</taxon>
        <taxon>Panpulmonata</taxon>
        <taxon>Sacoglossa</taxon>
        <taxon>Placobranchoidea</taxon>
        <taxon>Plakobranchidae</taxon>
        <taxon>Elysia</taxon>
    </lineage>
</organism>
<keyword evidence="3" id="KW-1185">Reference proteome</keyword>
<dbReference type="Proteomes" id="UP001283361">
    <property type="component" value="Unassembled WGS sequence"/>
</dbReference>